<keyword evidence="4 11" id="KW-0256">Endoplasmic reticulum</keyword>
<evidence type="ECO:0000256" key="12">
    <source>
        <dbReference type="RuleBase" id="RU079119"/>
    </source>
</evidence>
<feature type="region of interest" description="Disordered" evidence="13">
    <location>
        <begin position="316"/>
        <end position="387"/>
    </location>
</feature>
<evidence type="ECO:0000313" key="16">
    <source>
        <dbReference type="Proteomes" id="UP000541558"/>
    </source>
</evidence>
<comment type="subcellular location">
    <subcellularLocation>
        <location evidence="11">Endoplasmic reticulum membrane</location>
        <topology evidence="11">Multi-pass membrane protein</topology>
    </subcellularLocation>
    <subcellularLocation>
        <location evidence="1">Membrane</location>
        <topology evidence="1">Multi-pass membrane protein</topology>
    </subcellularLocation>
</comment>
<evidence type="ECO:0000313" key="15">
    <source>
        <dbReference type="EMBL" id="KAF5323533.1"/>
    </source>
</evidence>
<feature type="transmembrane region" description="Helical" evidence="11 12">
    <location>
        <begin position="6"/>
        <end position="29"/>
    </location>
</feature>
<feature type="region of interest" description="Disordered" evidence="13">
    <location>
        <begin position="411"/>
        <end position="453"/>
    </location>
</feature>
<gene>
    <name evidence="11" type="primary">PFA4</name>
    <name evidence="15" type="ORF">D9611_005589</name>
</gene>
<comment type="catalytic activity">
    <reaction evidence="10 11 12">
        <text>L-cysteinyl-[protein] + hexadecanoyl-CoA = S-hexadecanoyl-L-cysteinyl-[protein] + CoA</text>
        <dbReference type="Rhea" id="RHEA:36683"/>
        <dbReference type="Rhea" id="RHEA-COMP:10131"/>
        <dbReference type="Rhea" id="RHEA-COMP:11032"/>
        <dbReference type="ChEBI" id="CHEBI:29950"/>
        <dbReference type="ChEBI" id="CHEBI:57287"/>
        <dbReference type="ChEBI" id="CHEBI:57379"/>
        <dbReference type="ChEBI" id="CHEBI:74151"/>
        <dbReference type="EC" id="2.3.1.225"/>
    </reaction>
</comment>
<evidence type="ECO:0000256" key="4">
    <source>
        <dbReference type="ARBA" id="ARBA00022824"/>
    </source>
</evidence>
<dbReference type="PANTHER" id="PTHR12246">
    <property type="entry name" value="PALMITOYLTRANSFERASE ZDHHC16"/>
    <property type="match status" value="1"/>
</dbReference>
<dbReference type="PROSITE" id="PS50216">
    <property type="entry name" value="DHHC"/>
    <property type="match status" value="1"/>
</dbReference>
<feature type="active site" description="S-palmitoyl cysteine intermediate" evidence="11">
    <location>
        <position position="123"/>
    </location>
</feature>
<evidence type="ECO:0000256" key="6">
    <source>
        <dbReference type="ARBA" id="ARBA00023136"/>
    </source>
</evidence>
<dbReference type="EMBL" id="JAACJK010000166">
    <property type="protein sequence ID" value="KAF5323533.1"/>
    <property type="molecule type" value="Genomic_DNA"/>
</dbReference>
<dbReference type="Proteomes" id="UP000541558">
    <property type="component" value="Unassembled WGS sequence"/>
</dbReference>
<dbReference type="Pfam" id="PF01529">
    <property type="entry name" value="DHHC"/>
    <property type="match status" value="1"/>
</dbReference>
<dbReference type="OrthoDB" id="331948at2759"/>
<dbReference type="GO" id="GO:0019706">
    <property type="term" value="F:protein-cysteine S-palmitoyltransferase activity"/>
    <property type="evidence" value="ECO:0007669"/>
    <property type="project" value="UniProtKB-UniRule"/>
</dbReference>
<evidence type="ECO:0000256" key="11">
    <source>
        <dbReference type="HAMAP-Rule" id="MF_03199"/>
    </source>
</evidence>
<keyword evidence="7 11" id="KW-0564">Palmitate</keyword>
<feature type="domain" description="Palmitoyltransferase DHHC" evidence="14">
    <location>
        <begin position="91"/>
        <end position="234"/>
    </location>
</feature>
<comment type="function">
    <text evidence="11">Mediates the reversible addition of palmitate to target proteins, thereby regulating their membrane association and biological function.</text>
</comment>
<evidence type="ECO:0000256" key="1">
    <source>
        <dbReference type="ARBA" id="ARBA00004141"/>
    </source>
</evidence>
<evidence type="ECO:0000256" key="10">
    <source>
        <dbReference type="ARBA" id="ARBA00048048"/>
    </source>
</evidence>
<feature type="compositionally biased region" description="Acidic residues" evidence="13">
    <location>
        <begin position="426"/>
        <end position="437"/>
    </location>
</feature>
<dbReference type="GO" id="GO:0005789">
    <property type="term" value="C:endoplasmic reticulum membrane"/>
    <property type="evidence" value="ECO:0007669"/>
    <property type="project" value="UniProtKB-SubCell"/>
</dbReference>
<evidence type="ECO:0000256" key="3">
    <source>
        <dbReference type="ARBA" id="ARBA00022692"/>
    </source>
</evidence>
<reference evidence="15 16" key="1">
    <citation type="journal article" date="2020" name="ISME J.">
        <title>Uncovering the hidden diversity of litter-decomposition mechanisms in mushroom-forming fungi.</title>
        <authorList>
            <person name="Floudas D."/>
            <person name="Bentzer J."/>
            <person name="Ahren D."/>
            <person name="Johansson T."/>
            <person name="Persson P."/>
            <person name="Tunlid A."/>
        </authorList>
    </citation>
    <scope>NUCLEOTIDE SEQUENCE [LARGE SCALE GENOMIC DNA]</scope>
    <source>
        <strain evidence="15 16">CBS 175.51</strain>
    </source>
</reference>
<keyword evidence="2 11" id="KW-0808">Transferase</keyword>
<organism evidence="15 16">
    <name type="scientific">Ephemerocybe angulata</name>
    <dbReference type="NCBI Taxonomy" id="980116"/>
    <lineage>
        <taxon>Eukaryota</taxon>
        <taxon>Fungi</taxon>
        <taxon>Dikarya</taxon>
        <taxon>Basidiomycota</taxon>
        <taxon>Agaricomycotina</taxon>
        <taxon>Agaricomycetes</taxon>
        <taxon>Agaricomycetidae</taxon>
        <taxon>Agaricales</taxon>
        <taxon>Agaricineae</taxon>
        <taxon>Psathyrellaceae</taxon>
        <taxon>Ephemerocybe</taxon>
    </lineage>
</organism>
<name>A0A8H5F509_9AGAR</name>
<keyword evidence="5 11" id="KW-1133">Transmembrane helix</keyword>
<feature type="transmembrane region" description="Helical" evidence="11 12">
    <location>
        <begin position="138"/>
        <end position="156"/>
    </location>
</feature>
<evidence type="ECO:0000256" key="9">
    <source>
        <dbReference type="ARBA" id="ARBA00023315"/>
    </source>
</evidence>
<keyword evidence="16" id="KW-1185">Reference proteome</keyword>
<proteinExistence type="inferred from homology"/>
<feature type="transmembrane region" description="Helical" evidence="11 12">
    <location>
        <begin position="41"/>
        <end position="60"/>
    </location>
</feature>
<keyword evidence="6 11" id="KW-0472">Membrane</keyword>
<dbReference type="InterPro" id="IPR039859">
    <property type="entry name" value="PFA4/ZDH16/20/ERF2-like"/>
</dbReference>
<evidence type="ECO:0000256" key="7">
    <source>
        <dbReference type="ARBA" id="ARBA00023139"/>
    </source>
</evidence>
<accession>A0A8H5F509</accession>
<dbReference type="EC" id="2.3.1.225" evidence="11"/>
<evidence type="ECO:0000256" key="13">
    <source>
        <dbReference type="SAM" id="MobiDB-lite"/>
    </source>
</evidence>
<feature type="compositionally biased region" description="Polar residues" evidence="13">
    <location>
        <begin position="316"/>
        <end position="333"/>
    </location>
</feature>
<keyword evidence="8 11" id="KW-0449">Lipoprotein</keyword>
<feature type="compositionally biased region" description="Low complexity" evidence="13">
    <location>
        <begin position="359"/>
        <end position="370"/>
    </location>
</feature>
<feature type="transmembrane region" description="Helical" evidence="11 12">
    <location>
        <begin position="177"/>
        <end position="197"/>
    </location>
</feature>
<dbReference type="HAMAP" id="MF_03199">
    <property type="entry name" value="DHHC_PAT_PFA4"/>
    <property type="match status" value="1"/>
</dbReference>
<dbReference type="AlphaFoldDB" id="A0A8H5F509"/>
<dbReference type="InterPro" id="IPR001594">
    <property type="entry name" value="Palmitoyltrfase_DHHC"/>
</dbReference>
<comment type="similarity">
    <text evidence="11">Belongs to the DHHC palmitoyltransferase family. PFA4 subfamily.</text>
</comment>
<keyword evidence="9 11" id="KW-0012">Acyltransferase</keyword>
<protein>
    <recommendedName>
        <fullName evidence="11">Palmitoyltransferase PFA4</fullName>
        <ecNumber evidence="11">2.3.1.225</ecNumber>
    </recommendedName>
    <alternativeName>
        <fullName evidence="11">Protein S-acyltransferase</fullName>
        <shortName evidence="11">PAT</shortName>
    </alternativeName>
    <alternativeName>
        <fullName evidence="11">Protein fatty acyltransferase 4</fullName>
    </alternativeName>
</protein>
<evidence type="ECO:0000256" key="5">
    <source>
        <dbReference type="ARBA" id="ARBA00022989"/>
    </source>
</evidence>
<comment type="caution">
    <text evidence="15">The sequence shown here is derived from an EMBL/GenBank/DDBJ whole genome shotgun (WGS) entry which is preliminary data.</text>
</comment>
<comment type="domain">
    <text evidence="11 12">The DHHC domain is required for palmitoyltransferase activity.</text>
</comment>
<dbReference type="InterPro" id="IPR033682">
    <property type="entry name" value="PFA4"/>
</dbReference>
<evidence type="ECO:0000259" key="14">
    <source>
        <dbReference type="Pfam" id="PF01529"/>
    </source>
</evidence>
<sequence length="453" mass="52037">MHYILGRIVVGLVVSLISFIAYSSQIFIIWPWYGREWTVELVILLLPFNVLVAILFWNYYLCVSTDPGTVPSGWKPDTHADGYEVKKLTGAPRYCRMCQCYKPPRTHHCRDCDRCVLRMDHHCPWINNCVGHFNYSHFIRFLFYVDVACSYHLIMVSKRVLSAMNGYNWDEPTTTELILIIMNYVTCVPVLLAVGGFRYSLECGVCAIETNVIRSIYHFINLSSNSTTIEGWEKDKVATMVRKGQIRAIKFPYDLGKRKNLKAILGTSNPLFWCIPRPMPGNGLNFELADHSVPGEVWPPKEPEIPRAHVADSPWTYENGTVNPSLVPSNASRLRTKRKPRNQDMDGVYNLPPYHPDFQEGGIQQSSSSDQESDDEEGGAFFESNRVRRGSEGYEVRTVDREEMMRRYMEELNSVPDRYNRYEPEPYSESEESDNDDNVPLGTVRRLNGSVQV</sequence>
<evidence type="ECO:0000256" key="2">
    <source>
        <dbReference type="ARBA" id="ARBA00022679"/>
    </source>
</evidence>
<keyword evidence="3 11" id="KW-0812">Transmembrane</keyword>
<evidence type="ECO:0000256" key="8">
    <source>
        <dbReference type="ARBA" id="ARBA00023288"/>
    </source>
</evidence>